<gene>
    <name evidence="1" type="ORF">TCARB_0739</name>
</gene>
<evidence type="ECO:0000313" key="1">
    <source>
        <dbReference type="EMBL" id="AJB41791.1"/>
    </source>
</evidence>
<dbReference type="EMBL" id="CP007493">
    <property type="protein sequence ID" value="AJB41791.1"/>
    <property type="molecule type" value="Genomic_DNA"/>
</dbReference>
<dbReference type="Proteomes" id="UP000266720">
    <property type="component" value="Chromosome"/>
</dbReference>
<sequence length="44" mass="5016">MIPEFFVALCLRSISKLLDALFIALPAFAGRLWLRGFVYKAIED</sequence>
<protein>
    <submittedName>
        <fullName evidence="1">Uncharacterized protein</fullName>
    </submittedName>
</protein>
<dbReference type="AlphaFoldDB" id="A0A3G1A8N4"/>
<dbReference type="KEGG" id="tcb:TCARB_0739"/>
<proteinExistence type="predicted"/>
<name>A0A3G1A8N4_9CREN</name>
<accession>A0A3G1A8N4</accession>
<reference evidence="2" key="1">
    <citation type="book" date="2010" name="EXTREMOPHILES" publisher="0:0-0">
        <title>Complete genome sequences of ten hyperthermophilic archaea reveal their metabolic capabilities and possible ecological roles.</title>
        <editorList>
            <person name="?"/>
        </editorList>
        <authorList>
            <person name="Ravin N.V."/>
            <person name="Mardanov A.V."/>
            <person name="Bonch-Osmolovskaya E.A."/>
            <person name="Skryabin K.G."/>
        </authorList>
    </citation>
    <scope>NUCLEOTIDE SEQUENCE [LARGE SCALE GENOMIC DNA]</scope>
    <source>
        <strain evidence="2">1505</strain>
    </source>
</reference>
<organism evidence="1 2">
    <name type="scientific">Thermofilum adornatum 1505</name>
    <dbReference type="NCBI Taxonomy" id="697581"/>
    <lineage>
        <taxon>Archaea</taxon>
        <taxon>Thermoproteota</taxon>
        <taxon>Thermoprotei</taxon>
        <taxon>Thermofilales</taxon>
        <taxon>Thermofilaceae</taxon>
        <taxon>Thermofilum</taxon>
    </lineage>
</organism>
<evidence type="ECO:0000313" key="2">
    <source>
        <dbReference type="Proteomes" id="UP000266720"/>
    </source>
</evidence>